<feature type="repeat" description="PPR" evidence="3">
    <location>
        <begin position="342"/>
        <end position="376"/>
    </location>
</feature>
<dbReference type="Pfam" id="PF13041">
    <property type="entry name" value="PPR_2"/>
    <property type="match status" value="2"/>
</dbReference>
<dbReference type="OrthoDB" id="21449at2759"/>
<dbReference type="PROSITE" id="PS51375">
    <property type="entry name" value="PPR"/>
    <property type="match status" value="6"/>
</dbReference>
<dbReference type="Proteomes" id="UP000636800">
    <property type="component" value="Chromosome 1"/>
</dbReference>
<dbReference type="PANTHER" id="PTHR47939">
    <property type="entry name" value="MEMBRANE-ASSOCIATED SALT-INDUCIBLE PROTEIN-LIKE"/>
    <property type="match status" value="1"/>
</dbReference>
<proteinExistence type="inferred from homology"/>
<evidence type="ECO:0000256" key="3">
    <source>
        <dbReference type="PROSITE-ProRule" id="PRU00708"/>
    </source>
</evidence>
<organism evidence="4 5">
    <name type="scientific">Vanilla planifolia</name>
    <name type="common">Vanilla</name>
    <dbReference type="NCBI Taxonomy" id="51239"/>
    <lineage>
        <taxon>Eukaryota</taxon>
        <taxon>Viridiplantae</taxon>
        <taxon>Streptophyta</taxon>
        <taxon>Embryophyta</taxon>
        <taxon>Tracheophyta</taxon>
        <taxon>Spermatophyta</taxon>
        <taxon>Magnoliopsida</taxon>
        <taxon>Liliopsida</taxon>
        <taxon>Asparagales</taxon>
        <taxon>Orchidaceae</taxon>
        <taxon>Vanilloideae</taxon>
        <taxon>Vanilleae</taxon>
        <taxon>Vanilla</taxon>
    </lineage>
</organism>
<feature type="repeat" description="PPR" evidence="3">
    <location>
        <begin position="237"/>
        <end position="271"/>
    </location>
</feature>
<dbReference type="Pfam" id="PF01535">
    <property type="entry name" value="PPR"/>
    <property type="match status" value="1"/>
</dbReference>
<keyword evidence="2" id="KW-0677">Repeat</keyword>
<reference evidence="4 5" key="1">
    <citation type="journal article" date="2020" name="Nat. Food">
        <title>A phased Vanilla planifolia genome enables genetic improvement of flavour and production.</title>
        <authorList>
            <person name="Hasing T."/>
            <person name="Tang H."/>
            <person name="Brym M."/>
            <person name="Khazi F."/>
            <person name="Huang T."/>
            <person name="Chambers A.H."/>
        </authorList>
    </citation>
    <scope>NUCLEOTIDE SEQUENCE [LARGE SCALE GENOMIC DNA]</scope>
    <source>
        <tissue evidence="4">Leaf</tissue>
    </source>
</reference>
<dbReference type="PANTHER" id="PTHR47939:SF14">
    <property type="entry name" value="PENTATRICOPEPTIDE REPEAT-CONTAINING PROTEIN MITOCHONDRIAL"/>
    <property type="match status" value="1"/>
</dbReference>
<feature type="repeat" description="PPR" evidence="3">
    <location>
        <begin position="272"/>
        <end position="306"/>
    </location>
</feature>
<protein>
    <recommendedName>
        <fullName evidence="6">Pentatricopeptide repeat-containing protein</fullName>
    </recommendedName>
</protein>
<keyword evidence="5" id="KW-1185">Reference proteome</keyword>
<feature type="repeat" description="PPR" evidence="3">
    <location>
        <begin position="167"/>
        <end position="201"/>
    </location>
</feature>
<feature type="repeat" description="PPR" evidence="3">
    <location>
        <begin position="202"/>
        <end position="236"/>
    </location>
</feature>
<dbReference type="InterPro" id="IPR011990">
    <property type="entry name" value="TPR-like_helical_dom_sf"/>
</dbReference>
<dbReference type="Gene3D" id="1.25.40.10">
    <property type="entry name" value="Tetratricopeptide repeat domain"/>
    <property type="match status" value="2"/>
</dbReference>
<gene>
    <name evidence="4" type="ORF">HPP92_002473</name>
</gene>
<dbReference type="EMBL" id="JADCNL010000001">
    <property type="protein sequence ID" value="KAG0497782.1"/>
    <property type="molecule type" value="Genomic_DNA"/>
</dbReference>
<evidence type="ECO:0000313" key="4">
    <source>
        <dbReference type="EMBL" id="KAG0497782.1"/>
    </source>
</evidence>
<evidence type="ECO:0000256" key="1">
    <source>
        <dbReference type="ARBA" id="ARBA00007626"/>
    </source>
</evidence>
<dbReference type="NCBIfam" id="TIGR00756">
    <property type="entry name" value="PPR"/>
    <property type="match status" value="4"/>
</dbReference>
<dbReference type="AlphaFoldDB" id="A0A835VGB7"/>
<comment type="caution">
    <text evidence="4">The sequence shown here is derived from an EMBL/GenBank/DDBJ whole genome shotgun (WGS) entry which is preliminary data.</text>
</comment>
<sequence>MLLRSLRQLRDASPCGCLRSFHFSTHTPPSAPLSIGSPARIRKLIAGQRDPLLAKEILELSCSFLPPKPSHLQTLILKLARARRFSVCLSLIHRLPSPPSPSLLSTLAIIFSRFCRPDLSLVSLRLLLRLHSPHVLPPRLLRRFLSALSSHPSTLPAALSLLQSLPDIRSHNLVLRDLCRSRRLSLAIPLFNRLNNLGLSPDPSSYRFLIQGLCRHAQLSSALSLFEEMLNRGLRPDSLTYTTLLNALCRKKKLCEAYKILCRMRLWGCAPDIFHFNTLITGFCREGLPLDACKLLDDMLTNGLVPNLVSYTSLINGLCAQGELDKAYGYLLEMLGKNLLPHFSIFHALVRGFCSSGKNEEGCGVVELMLKKGVIPHVETWMYVAAAVCVDYDVQMLNCIIMKTVREDEWKSTRVVQVAPLLDDVINRLHHMNLRGTL</sequence>
<evidence type="ECO:0008006" key="6">
    <source>
        <dbReference type="Google" id="ProtNLM"/>
    </source>
</evidence>
<dbReference type="InterPro" id="IPR002885">
    <property type="entry name" value="PPR_rpt"/>
</dbReference>
<name>A0A835VGB7_VANPL</name>
<accession>A0A835VGB7</accession>
<dbReference type="InterPro" id="IPR050667">
    <property type="entry name" value="PPR-containing_protein"/>
</dbReference>
<evidence type="ECO:0000313" key="5">
    <source>
        <dbReference type="Proteomes" id="UP000636800"/>
    </source>
</evidence>
<evidence type="ECO:0000256" key="2">
    <source>
        <dbReference type="ARBA" id="ARBA00022737"/>
    </source>
</evidence>
<comment type="similarity">
    <text evidence="1">Belongs to the PPR family. P subfamily.</text>
</comment>
<feature type="repeat" description="PPR" evidence="3">
    <location>
        <begin position="307"/>
        <end position="341"/>
    </location>
</feature>